<dbReference type="RefSeq" id="WP_104386576.1">
    <property type="nucleotide sequence ID" value="NZ_PGEM01000025.1"/>
</dbReference>
<dbReference type="PANTHER" id="PTHR13696:SF52">
    <property type="entry name" value="PARA FAMILY PROTEIN CT_582"/>
    <property type="match status" value="1"/>
</dbReference>
<dbReference type="NCBIfam" id="NF047389">
    <property type="entry name" value="ATPase_Sll1717"/>
    <property type="match status" value="1"/>
</dbReference>
<dbReference type="Pfam" id="PF13614">
    <property type="entry name" value="AAA_31"/>
    <property type="match status" value="1"/>
</dbReference>
<gene>
    <name evidence="2" type="ORF">CUN59_03735</name>
</gene>
<dbReference type="InterPro" id="IPR059206">
    <property type="entry name" value="Sll1717-like"/>
</dbReference>
<protein>
    <submittedName>
        <fullName evidence="2">Chromosome partitioning protein ParA</fullName>
    </submittedName>
</protein>
<feature type="domain" description="AAA" evidence="1">
    <location>
        <begin position="130"/>
        <end position="318"/>
    </location>
</feature>
<organism evidence="2 3">
    <name type="scientific">Cuspidothrix issatschenkoi CHARLIE-1</name>
    <dbReference type="NCBI Taxonomy" id="2052836"/>
    <lineage>
        <taxon>Bacteria</taxon>
        <taxon>Bacillati</taxon>
        <taxon>Cyanobacteriota</taxon>
        <taxon>Cyanophyceae</taxon>
        <taxon>Nostocales</taxon>
        <taxon>Aphanizomenonaceae</taxon>
        <taxon>Cuspidothrix</taxon>
    </lineage>
</organism>
<name>A0A2S6CY50_9CYAN</name>
<dbReference type="EMBL" id="PGEM01000025">
    <property type="protein sequence ID" value="PPJ64510.1"/>
    <property type="molecule type" value="Genomic_DNA"/>
</dbReference>
<dbReference type="Gene3D" id="3.40.50.300">
    <property type="entry name" value="P-loop containing nucleotide triphosphate hydrolases"/>
    <property type="match status" value="1"/>
</dbReference>
<reference evidence="2 3" key="1">
    <citation type="submission" date="2018-02" db="EMBL/GenBank/DDBJ databases">
        <title>Discovery of a pederin family compound in a non-symbiotic bloom-forming cyanobacterium.</title>
        <authorList>
            <person name="Kust A."/>
            <person name="Mares J."/>
            <person name="Jokela J."/>
            <person name="Urajova P."/>
            <person name="Hajek J."/>
            <person name="Saurav K."/>
            <person name="Voracova K."/>
            <person name="Fewer D.P."/>
            <person name="Haapaniemi E."/>
            <person name="Permi P."/>
            <person name="Rehakova K."/>
            <person name="Sivonen K."/>
            <person name="Hrouzek P."/>
        </authorList>
    </citation>
    <scope>NUCLEOTIDE SEQUENCE [LARGE SCALE GENOMIC DNA]</scope>
    <source>
        <strain evidence="2 3">CHARLIE-1</strain>
    </source>
</reference>
<evidence type="ECO:0000259" key="1">
    <source>
        <dbReference type="Pfam" id="PF13614"/>
    </source>
</evidence>
<dbReference type="AlphaFoldDB" id="A0A2S6CY50"/>
<dbReference type="OrthoDB" id="580767at2"/>
<dbReference type="InterPro" id="IPR025669">
    <property type="entry name" value="AAA_dom"/>
</dbReference>
<dbReference type="InterPro" id="IPR050678">
    <property type="entry name" value="DNA_Partitioning_ATPase"/>
</dbReference>
<sequence>MIENINLTPNIIYQHLYENLSREDEQVEVSVKRISLGWIKIRIVTKKFEGKLLIEREQKIDELLANIEPNFNLGQYPISGYELLTPEEAIKQPPQYIKVPLWSDILMAPEPDQAVEVDEDIPTKKPLIATFYSFKGGVGRSTALGLVGGILAKRNRRVVMVDFDLEAPGISVMFQQEIEKNSGENLGVLDYLHQRSLTPEENIPNILDCIQQINLQTRGELYLVPVGEYDENYIHRLADLDMRSFYRTAKNPVKQLIEDIKQQLEPDVILIDARPGFNDVAAITLFDLADTAIICFSPTDQSFQGLRWVIKAILKQKQYQGKPDVRFLLTPIPSVTPNHYKDLVIKVENWIDQYCYEDDLSISPGAKIDELHHTIFYNPIITTLSSLVNDVPKSLLDEYIPIADTIDASLPDIKPSIVNKTIDDRKKILNELKFQAATAQELEPENISEIFQRTEDFPRFLSNKTWLIRGAKGTGKSLLFRLFVEQPTAAKKLAQSDVNLDHVHFVSGHGQLRVSSTILDRFDLESYENQAGTNDWQFFWLNYALLQLCYRLTELRSLPGLDEKLVTLSNQENPAHADIISWLVERSNSPNKKPQAADELRLIDRALQAKNQIVWLLYDELDAGFGSSPEDYARRRRSLEALLAWWLESGTNLKQIVPKIFLREDIWKQFNFTNTGHYSGRSLELLWEEADLWRLVLRQALTSSPSLRKSLGGVTVERLDIIVLEQLRQSLYPLWGERMGSGNKAYTYNWVRTRIADGQKNCFPRSLILLLEEAVKIEKGFPTEYPLEITLRPKALINAFPSVSHQRVAEVRNEYPELEKLLERLQGERSPINEDRLSEIWNLQGGELSLRIQDMVDAGILTERSRPKDPPPRVYAVTELYLYGLGMVRKGQR</sequence>
<dbReference type="SUPFAM" id="SSF52540">
    <property type="entry name" value="P-loop containing nucleoside triphosphate hydrolases"/>
    <property type="match status" value="1"/>
</dbReference>
<proteinExistence type="predicted"/>
<keyword evidence="3" id="KW-1185">Reference proteome</keyword>
<evidence type="ECO:0000313" key="2">
    <source>
        <dbReference type="EMBL" id="PPJ64510.1"/>
    </source>
</evidence>
<comment type="caution">
    <text evidence="2">The sequence shown here is derived from an EMBL/GenBank/DDBJ whole genome shotgun (WGS) entry which is preliminary data.</text>
</comment>
<dbReference type="PANTHER" id="PTHR13696">
    <property type="entry name" value="P-LOOP CONTAINING NUCLEOSIDE TRIPHOSPHATE HYDROLASE"/>
    <property type="match status" value="1"/>
</dbReference>
<dbReference type="NCBIfam" id="NF047398">
    <property type="entry name" value="AAA_KGGVGR"/>
    <property type="match status" value="1"/>
</dbReference>
<accession>A0A2S6CY50</accession>
<dbReference type="InterPro" id="IPR027417">
    <property type="entry name" value="P-loop_NTPase"/>
</dbReference>
<evidence type="ECO:0000313" key="3">
    <source>
        <dbReference type="Proteomes" id="UP000239589"/>
    </source>
</evidence>
<dbReference type="Proteomes" id="UP000239589">
    <property type="component" value="Unassembled WGS sequence"/>
</dbReference>